<dbReference type="AlphaFoldDB" id="I0WTP3"/>
<evidence type="ECO:0000313" key="2">
    <source>
        <dbReference type="Proteomes" id="UP000006447"/>
    </source>
</evidence>
<gene>
    <name evidence="1" type="ORF">W59_11896</name>
</gene>
<protein>
    <submittedName>
        <fullName evidence="1">Uncharacterized protein</fullName>
    </submittedName>
</protein>
<comment type="caution">
    <text evidence="1">The sequence shown here is derived from an EMBL/GenBank/DDBJ whole genome shotgun (WGS) entry which is preliminary data.</text>
</comment>
<dbReference type="EMBL" id="AJJH01000057">
    <property type="protein sequence ID" value="EID79759.1"/>
    <property type="molecule type" value="Genomic_DNA"/>
</dbReference>
<dbReference type="Proteomes" id="UP000006447">
    <property type="component" value="Unassembled WGS sequence"/>
</dbReference>
<sequence>MAEMRKAERQASSFRVERSLTGSKLEFVASYTPPEDFEVIFGDWLHNTRSALDHLFFQLAVADTGQNPPSRPRARQFPITRTVEDFNRIRETDTFHGMHERTIDSVESMQPYHTKYGADGNVLVWLHDHARTDRHRKPWELGTIVRSFNVNFPNEVRPYIVGWDRLDPETTPAVIGQGDTLVLLTLRFTSTADARRLYGLNTVDVHNDLEVVDWYRAVHRDGISANIRNDSLETRMKFVEQYMGMVLDHFEKLLDQSTSP</sequence>
<reference evidence="1 2" key="1">
    <citation type="journal article" date="2012" name="J. Bacteriol.">
        <title>Draft genome sequence of the nitrophenol-degrading actinomycete Rhodococcus imtechensis RKJ300.</title>
        <authorList>
            <person name="Vikram S."/>
            <person name="Kumar S."/>
            <person name="Subramanian S."/>
            <person name="Raghava G.P."/>
        </authorList>
    </citation>
    <scope>NUCLEOTIDE SEQUENCE [LARGE SCALE GENOMIC DNA]</scope>
    <source>
        <strain evidence="1 2">RKJ300</strain>
    </source>
</reference>
<organism evidence="1 2">
    <name type="scientific">Rhodococcus opacus RKJ300 = JCM 13270</name>
    <dbReference type="NCBI Taxonomy" id="1165867"/>
    <lineage>
        <taxon>Bacteria</taxon>
        <taxon>Bacillati</taxon>
        <taxon>Actinomycetota</taxon>
        <taxon>Actinomycetes</taxon>
        <taxon>Mycobacteriales</taxon>
        <taxon>Nocardiaceae</taxon>
        <taxon>Rhodococcus</taxon>
    </lineage>
</organism>
<dbReference type="PATRIC" id="fig|1165867.3.peg.2417"/>
<evidence type="ECO:0000313" key="1">
    <source>
        <dbReference type="EMBL" id="EID79759.1"/>
    </source>
</evidence>
<proteinExistence type="predicted"/>
<name>I0WTP3_RHOOP</name>
<accession>I0WTP3</accession>